<evidence type="ECO:0000313" key="3">
    <source>
        <dbReference type="Proteomes" id="UP000318138"/>
    </source>
</evidence>
<dbReference type="RefSeq" id="WP_176010520.1">
    <property type="nucleotide sequence ID" value="NZ_CP041372.2"/>
</dbReference>
<reference evidence="3" key="1">
    <citation type="submission" date="2019-07" db="EMBL/GenBank/DDBJ databases">
        <title>Bacillus alkalisoli sp. nov. isolated from saline soil.</title>
        <authorList>
            <person name="Sun J.-Q."/>
            <person name="Xu L."/>
        </authorList>
    </citation>
    <scope>NUCLEOTIDE SEQUENCE [LARGE SCALE GENOMIC DNA]</scope>
    <source>
        <strain evidence="3">M4U3P1</strain>
    </source>
</reference>
<keyword evidence="3" id="KW-1185">Reference proteome</keyword>
<organism evidence="2 3">
    <name type="scientific">Paenalkalicoccus suaedae</name>
    <dbReference type="NCBI Taxonomy" id="2592382"/>
    <lineage>
        <taxon>Bacteria</taxon>
        <taxon>Bacillati</taxon>
        <taxon>Bacillota</taxon>
        <taxon>Bacilli</taxon>
        <taxon>Bacillales</taxon>
        <taxon>Bacillaceae</taxon>
        <taxon>Paenalkalicoccus</taxon>
    </lineage>
</organism>
<sequence length="108" mass="11862">MKQLSAYTIYFLLVIAATAVAQFMLFIYISSGQFRAADGPPFDYTPTGMLIESVAIPVGIAVLLYAAFLIYKKSAKHYNVHVSTSVGVIATIISGVYLIWHAVSYMFL</sequence>
<keyword evidence="1" id="KW-1133">Transmembrane helix</keyword>
<gene>
    <name evidence="2" type="ORF">FLK61_38660</name>
</gene>
<keyword evidence="1" id="KW-0472">Membrane</keyword>
<dbReference type="AlphaFoldDB" id="A0A859FII3"/>
<feature type="transmembrane region" description="Helical" evidence="1">
    <location>
        <begin position="78"/>
        <end position="100"/>
    </location>
</feature>
<dbReference type="Proteomes" id="UP000318138">
    <property type="component" value="Chromosome"/>
</dbReference>
<evidence type="ECO:0000313" key="2">
    <source>
        <dbReference type="EMBL" id="QKS72544.1"/>
    </source>
</evidence>
<keyword evidence="1" id="KW-0812">Transmembrane</keyword>
<feature type="transmembrane region" description="Helical" evidence="1">
    <location>
        <begin position="7"/>
        <end position="29"/>
    </location>
</feature>
<name>A0A859FII3_9BACI</name>
<accession>A0A859FII3</accession>
<evidence type="ECO:0000256" key="1">
    <source>
        <dbReference type="SAM" id="Phobius"/>
    </source>
</evidence>
<protein>
    <submittedName>
        <fullName evidence="2">Uncharacterized protein</fullName>
    </submittedName>
</protein>
<dbReference type="KEGG" id="psua:FLK61_38660"/>
<dbReference type="EMBL" id="CP041372">
    <property type="protein sequence ID" value="QKS72544.1"/>
    <property type="molecule type" value="Genomic_DNA"/>
</dbReference>
<proteinExistence type="predicted"/>
<feature type="transmembrane region" description="Helical" evidence="1">
    <location>
        <begin position="49"/>
        <end position="71"/>
    </location>
</feature>